<reference evidence="2" key="1">
    <citation type="submission" date="2021-09" db="EMBL/GenBank/DDBJ databases">
        <title>The genome of Mauremys mutica provides insights into the evolution of semi-aquatic lifestyle.</title>
        <authorList>
            <person name="Gong S."/>
            <person name="Gao Y."/>
        </authorList>
    </citation>
    <scope>NUCLEOTIDE SEQUENCE</scope>
    <source>
        <strain evidence="2">MM-2020</strain>
        <tissue evidence="2">Muscle</tissue>
    </source>
</reference>
<feature type="non-terminal residue" evidence="2">
    <location>
        <position position="204"/>
    </location>
</feature>
<gene>
    <name evidence="2" type="ORF">KIL84_001346</name>
</gene>
<proteinExistence type="predicted"/>
<protein>
    <submittedName>
        <fullName evidence="2">Uncharacterized protein</fullName>
    </submittedName>
</protein>
<dbReference type="Proteomes" id="UP000827986">
    <property type="component" value="Unassembled WGS sequence"/>
</dbReference>
<organism evidence="2 3">
    <name type="scientific">Mauremys mutica</name>
    <name type="common">yellowpond turtle</name>
    <dbReference type="NCBI Taxonomy" id="74926"/>
    <lineage>
        <taxon>Eukaryota</taxon>
        <taxon>Metazoa</taxon>
        <taxon>Chordata</taxon>
        <taxon>Craniata</taxon>
        <taxon>Vertebrata</taxon>
        <taxon>Euteleostomi</taxon>
        <taxon>Archelosauria</taxon>
        <taxon>Testudinata</taxon>
        <taxon>Testudines</taxon>
        <taxon>Cryptodira</taxon>
        <taxon>Durocryptodira</taxon>
        <taxon>Testudinoidea</taxon>
        <taxon>Geoemydidae</taxon>
        <taxon>Geoemydinae</taxon>
        <taxon>Mauremys</taxon>
    </lineage>
</organism>
<comment type="caution">
    <text evidence="2">The sequence shown here is derived from an EMBL/GenBank/DDBJ whole genome shotgun (WGS) entry which is preliminary data.</text>
</comment>
<keyword evidence="3" id="KW-1185">Reference proteome</keyword>
<evidence type="ECO:0000256" key="1">
    <source>
        <dbReference type="SAM" id="MobiDB-lite"/>
    </source>
</evidence>
<dbReference type="EMBL" id="JAHDVG010000484">
    <property type="protein sequence ID" value="KAH1170361.1"/>
    <property type="molecule type" value="Genomic_DNA"/>
</dbReference>
<evidence type="ECO:0000313" key="2">
    <source>
        <dbReference type="EMBL" id="KAH1170361.1"/>
    </source>
</evidence>
<feature type="region of interest" description="Disordered" evidence="1">
    <location>
        <begin position="166"/>
        <end position="204"/>
    </location>
</feature>
<dbReference type="AlphaFoldDB" id="A0A9D3WYZ2"/>
<name>A0A9D3WYZ2_9SAUR</name>
<sequence length="204" mass="23016">VAEEVGENAEIPCKITASVLDSPRRQTELQRAYDVTRFGEIRLLTVQRDTFCTVLLTDMQKVGGKPGQAEDNWEVWGLDEPEMEDFLMTLEAGDLLRDSLHQHCCKGKLISSTMGLHEERGNLKGAEYIYKQYATPIKHTNYIMLKYGCHEQKYFGKYLRNFTDALPGKSRPRPTNAGGPKPTSPLAAERCPETPYSHRAAPLL</sequence>
<evidence type="ECO:0000313" key="3">
    <source>
        <dbReference type="Proteomes" id="UP000827986"/>
    </source>
</evidence>
<accession>A0A9D3WYZ2</accession>